<evidence type="ECO:0000313" key="2">
    <source>
        <dbReference type="Proteomes" id="UP000219435"/>
    </source>
</evidence>
<name>A0A285V920_9ACTN</name>
<dbReference type="EMBL" id="OBQI01000004">
    <property type="protein sequence ID" value="SOC50078.1"/>
    <property type="molecule type" value="Genomic_DNA"/>
</dbReference>
<reference evidence="2" key="1">
    <citation type="submission" date="2017-08" db="EMBL/GenBank/DDBJ databases">
        <authorList>
            <person name="Varghese N."/>
            <person name="Submissions S."/>
        </authorList>
    </citation>
    <scope>NUCLEOTIDE SEQUENCE [LARGE SCALE GENOMIC DNA]</scope>
    <source>
        <strain evidence="2">DSM 4725</strain>
    </source>
</reference>
<gene>
    <name evidence="1" type="ORF">SAMN05660748_2817</name>
</gene>
<sequence>MLIDEAVSRFPVLPLLLGLGVVLPWSAWADLGWRGPALVVGVLLRRLPAPWAQRRPRARTVVTARPTLLLRDGRVLQQALAVVDDRETSSTAVEQAAVHRVC</sequence>
<protein>
    <submittedName>
        <fullName evidence="1">Uncharacterized protein</fullName>
    </submittedName>
</protein>
<dbReference type="Proteomes" id="UP000219435">
    <property type="component" value="Unassembled WGS sequence"/>
</dbReference>
<dbReference type="AlphaFoldDB" id="A0A285V920"/>
<organism evidence="1 2">
    <name type="scientific">Blastococcus aggregatus</name>
    <dbReference type="NCBI Taxonomy" id="38502"/>
    <lineage>
        <taxon>Bacteria</taxon>
        <taxon>Bacillati</taxon>
        <taxon>Actinomycetota</taxon>
        <taxon>Actinomycetes</taxon>
        <taxon>Geodermatophilales</taxon>
        <taxon>Geodermatophilaceae</taxon>
        <taxon>Blastococcus</taxon>
    </lineage>
</organism>
<accession>A0A285V920</accession>
<dbReference type="RefSeq" id="WP_097195654.1">
    <property type="nucleotide sequence ID" value="NZ_OBQI01000004.1"/>
</dbReference>
<evidence type="ECO:0000313" key="1">
    <source>
        <dbReference type="EMBL" id="SOC50078.1"/>
    </source>
</evidence>
<proteinExistence type="predicted"/>
<keyword evidence="2" id="KW-1185">Reference proteome</keyword>